<sequence length="454" mass="50765">MAFKFDVVISGISGRFPECDDIDTFKTKLYKGDSNEFVTSNDKKWTRGFKFNRFGPSYAIHTDPLGGFAALKVAKDMIADGSIEGAVVAVASNITNPRFSYLFMYLDLLTSDECCRPFDKNAVNTIGLWGTVNHVVLQNNCRLYVAGCEPEVNNLYPPIEYPVPRGTPSISPYCTWFHGDIDVVTPPSVPPRKLNYTPAIRVEEKNTNDYRATNGISNAANEIIVRPGLDSSALTLLFSRKKRSSSRNVFVVGNNTLSPENEPAFMSKLLTVLPNTVIKNQDWGSYRYVTSNSVNDDCVGERGADACMKIIQWLSERGALSIVVVVEKFFSTSRISSQINRLLGNKKITLSFRSLNKLNSTDDAVQLIDEINKVAPLDSVFFVSMEYLHSWNSAETKNFNHHPTNEIPSGNHINFTHVCRCLRVLKQQFINALKHDLKNSITVRPLPITIDELA</sequence>
<gene>
    <name evidence="2" type="ORF">V9T40_006835</name>
</gene>
<dbReference type="Pfam" id="PF00109">
    <property type="entry name" value="ketoacyl-synt"/>
    <property type="match status" value="1"/>
</dbReference>
<dbReference type="EMBL" id="JBBCAQ010000007">
    <property type="protein sequence ID" value="KAK7602861.1"/>
    <property type="molecule type" value="Genomic_DNA"/>
</dbReference>
<proteinExistence type="predicted"/>
<reference evidence="2 3" key="1">
    <citation type="submission" date="2024-03" db="EMBL/GenBank/DDBJ databases">
        <title>Adaptation during the transition from Ophiocordyceps entomopathogen to insect associate is accompanied by gene loss and intensified selection.</title>
        <authorList>
            <person name="Ward C.M."/>
            <person name="Onetto C.A."/>
            <person name="Borneman A.R."/>
        </authorList>
    </citation>
    <scope>NUCLEOTIDE SEQUENCE [LARGE SCALE GENOMIC DNA]</scope>
    <source>
        <strain evidence="2">AWRI1</strain>
        <tissue evidence="2">Single Adult Female</tissue>
    </source>
</reference>
<name>A0AAN9TRG4_9HEMI</name>
<protein>
    <recommendedName>
        <fullName evidence="1">Beta-ketoacyl synthase-like N-terminal domain-containing protein</fullName>
    </recommendedName>
</protein>
<dbReference type="InterPro" id="IPR016039">
    <property type="entry name" value="Thiolase-like"/>
</dbReference>
<dbReference type="GO" id="GO:0016746">
    <property type="term" value="F:acyltransferase activity"/>
    <property type="evidence" value="ECO:0007669"/>
    <property type="project" value="InterPro"/>
</dbReference>
<dbReference type="Proteomes" id="UP001367676">
    <property type="component" value="Unassembled WGS sequence"/>
</dbReference>
<dbReference type="AlphaFoldDB" id="A0AAN9TRG4"/>
<evidence type="ECO:0000313" key="3">
    <source>
        <dbReference type="Proteomes" id="UP001367676"/>
    </source>
</evidence>
<dbReference type="SUPFAM" id="SSF53901">
    <property type="entry name" value="Thiolase-like"/>
    <property type="match status" value="1"/>
</dbReference>
<dbReference type="InterPro" id="IPR014030">
    <property type="entry name" value="Ketoacyl_synth_N"/>
</dbReference>
<accession>A0AAN9TRG4</accession>
<evidence type="ECO:0000259" key="1">
    <source>
        <dbReference type="Pfam" id="PF00109"/>
    </source>
</evidence>
<feature type="domain" description="Beta-ketoacyl synthase-like N-terminal" evidence="1">
    <location>
        <begin position="50"/>
        <end position="122"/>
    </location>
</feature>
<evidence type="ECO:0000313" key="2">
    <source>
        <dbReference type="EMBL" id="KAK7602861.1"/>
    </source>
</evidence>
<keyword evidence="3" id="KW-1185">Reference proteome</keyword>
<organism evidence="2 3">
    <name type="scientific">Parthenolecanium corni</name>
    <dbReference type="NCBI Taxonomy" id="536013"/>
    <lineage>
        <taxon>Eukaryota</taxon>
        <taxon>Metazoa</taxon>
        <taxon>Ecdysozoa</taxon>
        <taxon>Arthropoda</taxon>
        <taxon>Hexapoda</taxon>
        <taxon>Insecta</taxon>
        <taxon>Pterygota</taxon>
        <taxon>Neoptera</taxon>
        <taxon>Paraneoptera</taxon>
        <taxon>Hemiptera</taxon>
        <taxon>Sternorrhyncha</taxon>
        <taxon>Coccoidea</taxon>
        <taxon>Coccidae</taxon>
        <taxon>Parthenolecanium</taxon>
    </lineage>
</organism>
<dbReference type="Gene3D" id="3.40.47.10">
    <property type="match status" value="1"/>
</dbReference>
<comment type="caution">
    <text evidence="2">The sequence shown here is derived from an EMBL/GenBank/DDBJ whole genome shotgun (WGS) entry which is preliminary data.</text>
</comment>
<dbReference type="Gene3D" id="3.30.70.3290">
    <property type="match status" value="1"/>
</dbReference>